<keyword evidence="1" id="KW-0418">Kinase</keyword>
<evidence type="ECO:0000256" key="2">
    <source>
        <dbReference type="SAM" id="MobiDB-lite"/>
    </source>
</evidence>
<evidence type="ECO:0000313" key="4">
    <source>
        <dbReference type="EMBL" id="MER6909470.1"/>
    </source>
</evidence>
<dbReference type="CDD" id="cd16936">
    <property type="entry name" value="HATPase_RsbW-like"/>
    <property type="match status" value="1"/>
</dbReference>
<dbReference type="InterPro" id="IPR036890">
    <property type="entry name" value="HATPase_C_sf"/>
</dbReference>
<sequence>MERTDQITTTASGTAPAGPPAPTGTPARAAVTSAADARAYAESAVRERWGGTERGVRDEDVIDLLLVVSELVTNAIRHGGGLAGFDVRTTDEGVWIAVHDNSPVIPRAVSAFPTRHHGSGYGWPLVARLTRDIAVERRPEGGKTISALVPIRPAGT</sequence>
<dbReference type="SUPFAM" id="SSF55874">
    <property type="entry name" value="ATPase domain of HSP90 chaperone/DNA topoisomerase II/histidine kinase"/>
    <property type="match status" value="1"/>
</dbReference>
<keyword evidence="4" id="KW-0067">ATP-binding</keyword>
<gene>
    <name evidence="4" type="ORF">ABT322_38285</name>
</gene>
<dbReference type="PANTHER" id="PTHR35526">
    <property type="entry name" value="ANTI-SIGMA-F FACTOR RSBW-RELATED"/>
    <property type="match status" value="1"/>
</dbReference>
<dbReference type="InterPro" id="IPR003594">
    <property type="entry name" value="HATPase_dom"/>
</dbReference>
<dbReference type="InterPro" id="IPR050267">
    <property type="entry name" value="Anti-sigma-factor_SerPK"/>
</dbReference>
<keyword evidence="1" id="KW-0723">Serine/threonine-protein kinase</keyword>
<dbReference type="Gene3D" id="3.30.565.10">
    <property type="entry name" value="Histidine kinase-like ATPase, C-terminal domain"/>
    <property type="match status" value="1"/>
</dbReference>
<dbReference type="Proteomes" id="UP001490330">
    <property type="component" value="Unassembled WGS sequence"/>
</dbReference>
<feature type="domain" description="Histidine kinase/HSP90-like ATPase" evidence="3">
    <location>
        <begin position="44"/>
        <end position="143"/>
    </location>
</feature>
<name>A0ABV1VU33_9ACTN</name>
<dbReference type="EMBL" id="JBEPCV010000067">
    <property type="protein sequence ID" value="MER6909470.1"/>
    <property type="molecule type" value="Genomic_DNA"/>
</dbReference>
<reference evidence="4 5" key="1">
    <citation type="submission" date="2024-06" db="EMBL/GenBank/DDBJ databases">
        <title>The Natural Products Discovery Center: Release of the First 8490 Sequenced Strains for Exploring Actinobacteria Biosynthetic Diversity.</title>
        <authorList>
            <person name="Kalkreuter E."/>
            <person name="Kautsar S.A."/>
            <person name="Yang D."/>
            <person name="Bader C.D."/>
            <person name="Teijaro C.N."/>
            <person name="Fluegel L."/>
            <person name="Davis C.M."/>
            <person name="Simpson J.R."/>
            <person name="Lauterbach L."/>
            <person name="Steele A.D."/>
            <person name="Gui C."/>
            <person name="Meng S."/>
            <person name="Li G."/>
            <person name="Viehrig K."/>
            <person name="Ye F."/>
            <person name="Su P."/>
            <person name="Kiefer A.F."/>
            <person name="Nichols A."/>
            <person name="Cepeda A.J."/>
            <person name="Yan W."/>
            <person name="Fan B."/>
            <person name="Jiang Y."/>
            <person name="Adhikari A."/>
            <person name="Zheng C.-J."/>
            <person name="Schuster L."/>
            <person name="Cowan T.M."/>
            <person name="Smanski M.J."/>
            <person name="Chevrette M.G."/>
            <person name="De Carvalho L.P.S."/>
            <person name="Shen B."/>
        </authorList>
    </citation>
    <scope>NUCLEOTIDE SEQUENCE [LARGE SCALE GENOMIC DNA]</scope>
    <source>
        <strain evidence="4 5">NPDC000632</strain>
    </source>
</reference>
<evidence type="ECO:0000259" key="3">
    <source>
        <dbReference type="Pfam" id="PF13581"/>
    </source>
</evidence>
<keyword evidence="4" id="KW-0547">Nucleotide-binding</keyword>
<organism evidence="4 5">
    <name type="scientific">Streptomyces flaveolus</name>
    <dbReference type="NCBI Taxonomy" id="67297"/>
    <lineage>
        <taxon>Bacteria</taxon>
        <taxon>Bacillati</taxon>
        <taxon>Actinomycetota</taxon>
        <taxon>Actinomycetes</taxon>
        <taxon>Kitasatosporales</taxon>
        <taxon>Streptomycetaceae</taxon>
        <taxon>Streptomyces</taxon>
    </lineage>
</organism>
<dbReference type="Pfam" id="PF13581">
    <property type="entry name" value="HATPase_c_2"/>
    <property type="match status" value="1"/>
</dbReference>
<proteinExistence type="predicted"/>
<evidence type="ECO:0000313" key="5">
    <source>
        <dbReference type="Proteomes" id="UP001490330"/>
    </source>
</evidence>
<feature type="region of interest" description="Disordered" evidence="2">
    <location>
        <begin position="1"/>
        <end position="30"/>
    </location>
</feature>
<accession>A0ABV1VU33</accession>
<evidence type="ECO:0000256" key="1">
    <source>
        <dbReference type="ARBA" id="ARBA00022527"/>
    </source>
</evidence>
<dbReference type="GO" id="GO:0005524">
    <property type="term" value="F:ATP binding"/>
    <property type="evidence" value="ECO:0007669"/>
    <property type="project" value="UniProtKB-KW"/>
</dbReference>
<comment type="caution">
    <text evidence="4">The sequence shown here is derived from an EMBL/GenBank/DDBJ whole genome shotgun (WGS) entry which is preliminary data.</text>
</comment>
<protein>
    <submittedName>
        <fullName evidence="4">ATP-binding protein</fullName>
    </submittedName>
</protein>
<dbReference type="PANTHER" id="PTHR35526:SF3">
    <property type="entry name" value="ANTI-SIGMA-F FACTOR RSBW"/>
    <property type="match status" value="1"/>
</dbReference>
<dbReference type="RefSeq" id="WP_350725414.1">
    <property type="nucleotide sequence ID" value="NZ_JBEPCO010000069.1"/>
</dbReference>
<keyword evidence="1" id="KW-0808">Transferase</keyword>
<keyword evidence="5" id="KW-1185">Reference proteome</keyword>